<feature type="signal peptide" evidence="1">
    <location>
        <begin position="1"/>
        <end position="28"/>
    </location>
</feature>
<gene>
    <name evidence="2" type="ORF">DSM112329_00424</name>
</gene>
<accession>A0AAU7APR8</accession>
<evidence type="ECO:0000256" key="1">
    <source>
        <dbReference type="SAM" id="SignalP"/>
    </source>
</evidence>
<dbReference type="KEGG" id="parq:DSM112329_00424"/>
<dbReference type="RefSeq" id="WP_354700160.1">
    <property type="nucleotide sequence ID" value="NZ_CP114014.1"/>
</dbReference>
<organism evidence="2">
    <name type="scientific">Paraconexibacter sp. AEG42_29</name>
    <dbReference type="NCBI Taxonomy" id="2997339"/>
    <lineage>
        <taxon>Bacteria</taxon>
        <taxon>Bacillati</taxon>
        <taxon>Actinomycetota</taxon>
        <taxon>Thermoleophilia</taxon>
        <taxon>Solirubrobacterales</taxon>
        <taxon>Paraconexibacteraceae</taxon>
        <taxon>Paraconexibacter</taxon>
    </lineage>
</organism>
<protein>
    <submittedName>
        <fullName evidence="2">Uncharacterized protein</fullName>
    </submittedName>
</protein>
<dbReference type="EMBL" id="CP114014">
    <property type="protein sequence ID" value="XAY03604.1"/>
    <property type="molecule type" value="Genomic_DNA"/>
</dbReference>
<dbReference type="AlphaFoldDB" id="A0AAU7APR8"/>
<sequence>MIRRTTTARLAGAALAAAVLAVPAAASAHPGIFTLDAKIVRPGAPTPPTVADAITQRQYAILNDGYVTVLRESNGITDTAKAAVPASGNEPAQPATVAGGGMLNYKLLPGAIRANTAAFPDKASWLAYLPARSDVQAHATCANVPALESTPNILAWQNDPFYRYIPWQKTSAGIADEPAKWIPVVKTATGVDLSTLTSVDDFTKACTALGGTYAPADATVTLPPNASSASIADAVAPVTAAKVAAEAAADAANARAAAAETARAAAVADVQRLQLAATPLRLTLTAPPTLKTLPTAGVPVRVTGAPLTVVRVRLLTTDAKAKALKLKSRVFATATVTLDATGASARTLKPTAAAGRAIQRGKGSLALTVDAVAGDRSAGLTSILKAGK</sequence>
<proteinExistence type="predicted"/>
<feature type="chain" id="PRO_5043335778" evidence="1">
    <location>
        <begin position="29"/>
        <end position="388"/>
    </location>
</feature>
<keyword evidence="1" id="KW-0732">Signal</keyword>
<name>A0AAU7APR8_9ACTN</name>
<reference evidence="2" key="1">
    <citation type="submission" date="2022-12" db="EMBL/GenBank/DDBJ databases">
        <title>Paraconexibacter alkalitolerans sp. nov. and Baekduia alba sp. nov., isolated from soil and emended description of the genera Paraconexibacter (Chun et al., 2020) and Baekduia (An et al., 2020).</title>
        <authorList>
            <person name="Vieira S."/>
            <person name="Huber K.J."/>
            <person name="Geppert A."/>
            <person name="Wolf J."/>
            <person name="Neumann-Schaal M."/>
            <person name="Muesken M."/>
            <person name="Overmann J."/>
        </authorList>
    </citation>
    <scope>NUCLEOTIDE SEQUENCE</scope>
    <source>
        <strain evidence="2">AEG42_29</strain>
    </source>
</reference>
<evidence type="ECO:0000313" key="2">
    <source>
        <dbReference type="EMBL" id="XAY03604.1"/>
    </source>
</evidence>